<dbReference type="OrthoDB" id="9813426at2"/>
<protein>
    <submittedName>
        <fullName evidence="9">LPXTG-motif cell wall anchor domain-containing protein</fullName>
    </submittedName>
</protein>
<dbReference type="NCBIfam" id="TIGR01167">
    <property type="entry name" value="LPXTG_anchor"/>
    <property type="match status" value="1"/>
</dbReference>
<keyword evidence="6 7" id="KW-0472">Membrane</keyword>
<accession>A0A1M7AH83</accession>
<feature type="transmembrane region" description="Helical" evidence="7">
    <location>
        <begin position="12"/>
        <end position="30"/>
    </location>
</feature>
<dbReference type="AlphaFoldDB" id="A0A1M7AH83"/>
<keyword evidence="3" id="KW-1003">Cell membrane</keyword>
<dbReference type="InterPro" id="IPR032816">
    <property type="entry name" value="VTT_dom"/>
</dbReference>
<evidence type="ECO:0000256" key="2">
    <source>
        <dbReference type="ARBA" id="ARBA00010792"/>
    </source>
</evidence>
<name>A0A1M7AH83_9FIRM</name>
<dbReference type="STRING" id="1121322.SAMN02745136_04863"/>
<comment type="subcellular location">
    <subcellularLocation>
        <location evidence="1">Cell membrane</location>
        <topology evidence="1">Multi-pass membrane protein</topology>
    </subcellularLocation>
</comment>
<evidence type="ECO:0000256" key="6">
    <source>
        <dbReference type="ARBA" id="ARBA00023136"/>
    </source>
</evidence>
<feature type="transmembrane region" description="Helical" evidence="7">
    <location>
        <begin position="50"/>
        <end position="72"/>
    </location>
</feature>
<dbReference type="Proteomes" id="UP000184386">
    <property type="component" value="Unassembled WGS sequence"/>
</dbReference>
<feature type="transmembrane region" description="Helical" evidence="7">
    <location>
        <begin position="138"/>
        <end position="159"/>
    </location>
</feature>
<evidence type="ECO:0000313" key="9">
    <source>
        <dbReference type="EMBL" id="SHL41916.1"/>
    </source>
</evidence>
<proteinExistence type="inferred from homology"/>
<sequence>MTNWIIDFMNQFGYLGITFLIALENVFPPIPSEVILTFGGFMTTKTTMTVQGVILFSTIGSLLGAAILYGVGNLLSMERMEKLLDGKVGKILHLKKEDVSKAYDWFNTKGKITVLICRCIPVIRSLISIPAGMASMNFWVFFLFTTIGSLVWNTVLVLLGKAASDSWAKIVDKTDTFTHITIVVLGILFVIFVFWFYKKKKKSKDDNEN</sequence>
<gene>
    <name evidence="9" type="ORF">SAMN02745136_04863</name>
</gene>
<evidence type="ECO:0000256" key="7">
    <source>
        <dbReference type="SAM" id="Phobius"/>
    </source>
</evidence>
<evidence type="ECO:0000256" key="5">
    <source>
        <dbReference type="ARBA" id="ARBA00022989"/>
    </source>
</evidence>
<feature type="transmembrane region" description="Helical" evidence="7">
    <location>
        <begin position="179"/>
        <end position="197"/>
    </location>
</feature>
<dbReference type="GO" id="GO:0005886">
    <property type="term" value="C:plasma membrane"/>
    <property type="evidence" value="ECO:0007669"/>
    <property type="project" value="UniProtKB-SubCell"/>
</dbReference>
<feature type="domain" description="VTT" evidence="8">
    <location>
        <begin position="30"/>
        <end position="161"/>
    </location>
</feature>
<evidence type="ECO:0000259" key="8">
    <source>
        <dbReference type="Pfam" id="PF09335"/>
    </source>
</evidence>
<keyword evidence="10" id="KW-1185">Reference proteome</keyword>
<evidence type="ECO:0000256" key="1">
    <source>
        <dbReference type="ARBA" id="ARBA00004651"/>
    </source>
</evidence>
<organism evidence="9 10">
    <name type="scientific">Anaerocolumna jejuensis DSM 15929</name>
    <dbReference type="NCBI Taxonomy" id="1121322"/>
    <lineage>
        <taxon>Bacteria</taxon>
        <taxon>Bacillati</taxon>
        <taxon>Bacillota</taxon>
        <taxon>Clostridia</taxon>
        <taxon>Lachnospirales</taxon>
        <taxon>Lachnospiraceae</taxon>
        <taxon>Anaerocolumna</taxon>
    </lineage>
</organism>
<dbReference type="RefSeq" id="WP_073279785.1">
    <property type="nucleotide sequence ID" value="NZ_FRAC01000032.1"/>
</dbReference>
<dbReference type="InterPro" id="IPR051311">
    <property type="entry name" value="DedA_domain"/>
</dbReference>
<reference evidence="9 10" key="1">
    <citation type="submission" date="2016-11" db="EMBL/GenBank/DDBJ databases">
        <authorList>
            <person name="Jaros S."/>
            <person name="Januszkiewicz K."/>
            <person name="Wedrychowicz H."/>
        </authorList>
    </citation>
    <scope>NUCLEOTIDE SEQUENCE [LARGE SCALE GENOMIC DNA]</scope>
    <source>
        <strain evidence="9 10">DSM 15929</strain>
    </source>
</reference>
<keyword evidence="4 7" id="KW-0812">Transmembrane</keyword>
<comment type="similarity">
    <text evidence="2">Belongs to the DedA family.</text>
</comment>
<dbReference type="Pfam" id="PF09335">
    <property type="entry name" value="VTT_dom"/>
    <property type="match status" value="1"/>
</dbReference>
<dbReference type="EMBL" id="FRAC01000032">
    <property type="protein sequence ID" value="SHL41916.1"/>
    <property type="molecule type" value="Genomic_DNA"/>
</dbReference>
<evidence type="ECO:0000313" key="10">
    <source>
        <dbReference type="Proteomes" id="UP000184386"/>
    </source>
</evidence>
<keyword evidence="5 7" id="KW-1133">Transmembrane helix</keyword>
<evidence type="ECO:0000256" key="4">
    <source>
        <dbReference type="ARBA" id="ARBA00022692"/>
    </source>
</evidence>
<dbReference type="PANTHER" id="PTHR42709:SF6">
    <property type="entry name" value="UNDECAPRENYL PHOSPHATE TRANSPORTER A"/>
    <property type="match status" value="1"/>
</dbReference>
<dbReference type="PANTHER" id="PTHR42709">
    <property type="entry name" value="ALKALINE PHOSPHATASE LIKE PROTEIN"/>
    <property type="match status" value="1"/>
</dbReference>
<evidence type="ECO:0000256" key="3">
    <source>
        <dbReference type="ARBA" id="ARBA00022475"/>
    </source>
</evidence>